<evidence type="ECO:0000259" key="8">
    <source>
        <dbReference type="Pfam" id="PF00999"/>
    </source>
</evidence>
<feature type="transmembrane region" description="Helical" evidence="7">
    <location>
        <begin position="280"/>
        <end position="301"/>
    </location>
</feature>
<comment type="subcellular location">
    <subcellularLocation>
        <location evidence="1">Membrane</location>
        <topology evidence="1">Multi-pass membrane protein</topology>
    </subcellularLocation>
</comment>
<evidence type="ECO:0000313" key="11">
    <source>
        <dbReference type="Proteomes" id="UP000000925"/>
    </source>
</evidence>
<dbReference type="EMBL" id="CP001998">
    <property type="protein sequence ID" value="ADE54994.1"/>
    <property type="molecule type" value="Genomic_DNA"/>
</dbReference>
<feature type="transmembrane region" description="Helical" evidence="7">
    <location>
        <begin position="138"/>
        <end position="157"/>
    </location>
</feature>
<dbReference type="STRING" id="583355.Caka_1976"/>
<sequence length="518" mass="55831">MLAAAALAFGLARLIRISPIPLLLLSGAGLRWLMDSMGHELPHELIYEMTEIGLAMLVFTAGVELSPRRLRKRARPVLIVGTVQFLALGVAGISTAILLGYDPLTAVYLGCALSASSTLVVVRHLQQRRQMFEPFGRLVLGVLLLQDVFIILLLVALSNSPDGWLAMIAGLARAFGLGALAIACHRWFVPWVCRNLNLDEESLMLGAMAMLFAFSGLAYVLNLPFLVGAFLAGYALSAFPMNGLVRGMLGSISGFFLAIFFISIGFALTMPGWQMLQHCLIFIVVLVLVTVVLVTIVSEIVGYSTRASIESGILLSQTSEFSLLLAVIGVKNGQITPELFSLIALITVTTMTLTPFFSRDNVAWGLMNLHPRYRRGEVQGDALSGHAILLGFGRAGPSTLAALKDDGIQAVVIDDDAAVIRRLIAQGVTCIQGDGSNPRVLAQAYAREARVVLCSMRRTNDVSKALDYLRGTDVKVMVRTFEPFESDSVRAEGGIPVETSPAAAETLLGWIDVNLEVS</sequence>
<dbReference type="Pfam" id="PF02254">
    <property type="entry name" value="TrkA_N"/>
    <property type="match status" value="1"/>
</dbReference>
<name>D5EKT7_CORAD</name>
<dbReference type="RefSeq" id="WP_013043716.1">
    <property type="nucleotide sequence ID" value="NC_014008.1"/>
</dbReference>
<evidence type="ECO:0000259" key="9">
    <source>
        <dbReference type="Pfam" id="PF02254"/>
    </source>
</evidence>
<evidence type="ECO:0000256" key="5">
    <source>
        <dbReference type="ARBA" id="ARBA00022989"/>
    </source>
</evidence>
<keyword evidence="11" id="KW-1185">Reference proteome</keyword>
<keyword evidence="3" id="KW-0813">Transport</keyword>
<dbReference type="GO" id="GO:0006813">
    <property type="term" value="P:potassium ion transport"/>
    <property type="evidence" value="ECO:0007669"/>
    <property type="project" value="InterPro"/>
</dbReference>
<dbReference type="GO" id="GO:1902600">
    <property type="term" value="P:proton transmembrane transport"/>
    <property type="evidence" value="ECO:0007669"/>
    <property type="project" value="InterPro"/>
</dbReference>
<dbReference type="GO" id="GO:0015297">
    <property type="term" value="F:antiporter activity"/>
    <property type="evidence" value="ECO:0007669"/>
    <property type="project" value="InterPro"/>
</dbReference>
<dbReference type="SUPFAM" id="SSF51735">
    <property type="entry name" value="NAD(P)-binding Rossmann-fold domains"/>
    <property type="match status" value="1"/>
</dbReference>
<protein>
    <submittedName>
        <fullName evidence="10">Sodium/hydrogen exchanger</fullName>
    </submittedName>
</protein>
<proteinExistence type="inferred from homology"/>
<keyword evidence="5 7" id="KW-1133">Transmembrane helix</keyword>
<dbReference type="Gene3D" id="1.20.1530.20">
    <property type="match status" value="1"/>
</dbReference>
<keyword evidence="6 7" id="KW-0472">Membrane</keyword>
<evidence type="ECO:0000256" key="4">
    <source>
        <dbReference type="ARBA" id="ARBA00022692"/>
    </source>
</evidence>
<dbReference type="PANTHER" id="PTHR42751:SF6">
    <property type="entry name" value="CONSERVED INTEGRAL MEMBRANE TRANSPORT PROTEIN-RELATED"/>
    <property type="match status" value="1"/>
</dbReference>
<dbReference type="GO" id="GO:0016020">
    <property type="term" value="C:membrane"/>
    <property type="evidence" value="ECO:0007669"/>
    <property type="project" value="UniProtKB-SubCell"/>
</dbReference>
<dbReference type="KEGG" id="caa:Caka_1976"/>
<organism evidence="10 11">
    <name type="scientific">Coraliomargarita akajimensis (strain DSM 45221 / IAM 15411 / JCM 23193 / KCTC 12865 / 04OKA010-24)</name>
    <dbReference type="NCBI Taxonomy" id="583355"/>
    <lineage>
        <taxon>Bacteria</taxon>
        <taxon>Pseudomonadati</taxon>
        <taxon>Verrucomicrobiota</taxon>
        <taxon>Opitutia</taxon>
        <taxon>Puniceicoccales</taxon>
        <taxon>Coraliomargaritaceae</taxon>
        <taxon>Coraliomargarita</taxon>
    </lineage>
</organism>
<dbReference type="OrthoDB" id="9781411at2"/>
<evidence type="ECO:0000256" key="2">
    <source>
        <dbReference type="ARBA" id="ARBA00005551"/>
    </source>
</evidence>
<dbReference type="PANTHER" id="PTHR42751">
    <property type="entry name" value="SODIUM/HYDROGEN EXCHANGER FAMILY/TRKA DOMAIN PROTEIN"/>
    <property type="match status" value="1"/>
</dbReference>
<comment type="similarity">
    <text evidence="2">Belongs to the monovalent cation:proton antiporter 2 (CPA2) transporter (TC 2.A.37) family.</text>
</comment>
<feature type="transmembrane region" description="Helical" evidence="7">
    <location>
        <begin position="45"/>
        <end position="65"/>
    </location>
</feature>
<feature type="transmembrane region" description="Helical" evidence="7">
    <location>
        <begin position="107"/>
        <end position="126"/>
    </location>
</feature>
<reference evidence="10 11" key="1">
    <citation type="journal article" date="2010" name="Stand. Genomic Sci.">
        <title>Complete genome sequence of Coraliomargarita akajimensis type strain (04OKA010-24).</title>
        <authorList>
            <person name="Mavromatis K."/>
            <person name="Abt B."/>
            <person name="Brambilla E."/>
            <person name="Lapidus A."/>
            <person name="Copeland A."/>
            <person name="Deshpande S."/>
            <person name="Nolan M."/>
            <person name="Lucas S."/>
            <person name="Tice H."/>
            <person name="Cheng J.F."/>
            <person name="Han C."/>
            <person name="Detter J.C."/>
            <person name="Woyke T."/>
            <person name="Goodwin L."/>
            <person name="Pitluck S."/>
            <person name="Held B."/>
            <person name="Brettin T."/>
            <person name="Tapia R."/>
            <person name="Ivanova N."/>
            <person name="Mikhailova N."/>
            <person name="Pati A."/>
            <person name="Liolios K."/>
            <person name="Chen A."/>
            <person name="Palaniappan K."/>
            <person name="Land M."/>
            <person name="Hauser L."/>
            <person name="Chang Y.J."/>
            <person name="Jeffries C.D."/>
            <person name="Rohde M."/>
            <person name="Goker M."/>
            <person name="Bristow J."/>
            <person name="Eisen J.A."/>
            <person name="Markowitz V."/>
            <person name="Hugenholtz P."/>
            <person name="Klenk H.P."/>
            <person name="Kyrpides N.C."/>
        </authorList>
    </citation>
    <scope>NUCLEOTIDE SEQUENCE [LARGE SCALE GENOMIC DNA]</scope>
    <source>
        <strain evidence="11">DSM 45221 / IAM 15411 / JCM 23193 / KCTC 12865</strain>
    </source>
</reference>
<dbReference type="Proteomes" id="UP000000925">
    <property type="component" value="Chromosome"/>
</dbReference>
<dbReference type="AlphaFoldDB" id="D5EKT7"/>
<feature type="transmembrane region" description="Helical" evidence="7">
    <location>
        <begin position="248"/>
        <end position="268"/>
    </location>
</feature>
<keyword evidence="4 7" id="KW-0812">Transmembrane</keyword>
<dbReference type="eggNOG" id="COG0475">
    <property type="taxonomic scope" value="Bacteria"/>
</dbReference>
<feature type="transmembrane region" description="Helical" evidence="7">
    <location>
        <begin position="77"/>
        <end position="101"/>
    </location>
</feature>
<dbReference type="InterPro" id="IPR038770">
    <property type="entry name" value="Na+/solute_symporter_sf"/>
</dbReference>
<accession>D5EKT7</accession>
<feature type="transmembrane region" description="Helical" evidence="7">
    <location>
        <begin position="203"/>
        <end position="236"/>
    </location>
</feature>
<dbReference type="eggNOG" id="COG1226">
    <property type="taxonomic scope" value="Bacteria"/>
</dbReference>
<dbReference type="InterPro" id="IPR003148">
    <property type="entry name" value="RCK_N"/>
</dbReference>
<evidence type="ECO:0000256" key="7">
    <source>
        <dbReference type="SAM" id="Phobius"/>
    </source>
</evidence>
<dbReference type="InterPro" id="IPR036291">
    <property type="entry name" value="NAD(P)-bd_dom_sf"/>
</dbReference>
<dbReference type="Gene3D" id="3.40.50.720">
    <property type="entry name" value="NAD(P)-binding Rossmann-like Domain"/>
    <property type="match status" value="1"/>
</dbReference>
<dbReference type="Pfam" id="PF00999">
    <property type="entry name" value="Na_H_Exchanger"/>
    <property type="match status" value="1"/>
</dbReference>
<dbReference type="HOGENOM" id="CLU_005126_9_0_0"/>
<evidence type="ECO:0000313" key="10">
    <source>
        <dbReference type="EMBL" id="ADE54994.1"/>
    </source>
</evidence>
<feature type="domain" description="RCK N-terminal" evidence="9">
    <location>
        <begin position="388"/>
        <end position="480"/>
    </location>
</feature>
<feature type="transmembrane region" description="Helical" evidence="7">
    <location>
        <begin position="163"/>
        <end position="183"/>
    </location>
</feature>
<evidence type="ECO:0000256" key="6">
    <source>
        <dbReference type="ARBA" id="ARBA00023136"/>
    </source>
</evidence>
<gene>
    <name evidence="10" type="ordered locus">Caka_1976</name>
</gene>
<feature type="domain" description="Cation/H+ exchanger transmembrane" evidence="8">
    <location>
        <begin position="5"/>
        <end position="357"/>
    </location>
</feature>
<dbReference type="InterPro" id="IPR006153">
    <property type="entry name" value="Cation/H_exchanger_TM"/>
</dbReference>
<evidence type="ECO:0000256" key="1">
    <source>
        <dbReference type="ARBA" id="ARBA00004141"/>
    </source>
</evidence>
<evidence type="ECO:0000256" key="3">
    <source>
        <dbReference type="ARBA" id="ARBA00022448"/>
    </source>
</evidence>